<evidence type="ECO:0000313" key="8">
    <source>
        <dbReference type="EMBL" id="RAO79363.1"/>
    </source>
</evidence>
<name>A0A328PDH9_9EURY</name>
<feature type="transmembrane region" description="Helical" evidence="7">
    <location>
        <begin position="109"/>
        <end position="133"/>
    </location>
</feature>
<keyword evidence="9" id="KW-1185">Reference proteome</keyword>
<keyword evidence="4 7" id="KW-0812">Transmembrane</keyword>
<evidence type="ECO:0000256" key="1">
    <source>
        <dbReference type="ARBA" id="ARBA00004651"/>
    </source>
</evidence>
<feature type="transmembrane region" description="Helical" evidence="7">
    <location>
        <begin position="80"/>
        <end position="103"/>
    </location>
</feature>
<protein>
    <submittedName>
        <fullName evidence="8">Permease</fullName>
    </submittedName>
</protein>
<keyword evidence="6 7" id="KW-0472">Membrane</keyword>
<feature type="transmembrane region" description="Helical" evidence="7">
    <location>
        <begin position="210"/>
        <end position="228"/>
    </location>
</feature>
<evidence type="ECO:0000313" key="9">
    <source>
        <dbReference type="Proteomes" id="UP000249782"/>
    </source>
</evidence>
<evidence type="ECO:0000256" key="5">
    <source>
        <dbReference type="ARBA" id="ARBA00022989"/>
    </source>
</evidence>
<keyword evidence="3" id="KW-1003">Cell membrane</keyword>
<dbReference type="InterPro" id="IPR053166">
    <property type="entry name" value="UPF0718_permease"/>
</dbReference>
<dbReference type="InterPro" id="IPR005524">
    <property type="entry name" value="DUF318"/>
</dbReference>
<dbReference type="EMBL" id="QLOE01000003">
    <property type="protein sequence ID" value="RAO79363.1"/>
    <property type="molecule type" value="Genomic_DNA"/>
</dbReference>
<evidence type="ECO:0000256" key="4">
    <source>
        <dbReference type="ARBA" id="ARBA00022692"/>
    </source>
</evidence>
<dbReference type="GO" id="GO:0005886">
    <property type="term" value="C:plasma membrane"/>
    <property type="evidence" value="ECO:0007669"/>
    <property type="project" value="UniProtKB-SubCell"/>
</dbReference>
<proteinExistence type="inferred from homology"/>
<comment type="caution">
    <text evidence="8">The sequence shown here is derived from an EMBL/GenBank/DDBJ whole genome shotgun (WGS) entry which is preliminary data.</text>
</comment>
<evidence type="ECO:0000256" key="2">
    <source>
        <dbReference type="ARBA" id="ARBA00006386"/>
    </source>
</evidence>
<feature type="transmembrane region" description="Helical" evidence="7">
    <location>
        <begin position="140"/>
        <end position="158"/>
    </location>
</feature>
<dbReference type="Pfam" id="PF03773">
    <property type="entry name" value="ArsP_1"/>
    <property type="match status" value="1"/>
</dbReference>
<feature type="transmembrane region" description="Helical" evidence="7">
    <location>
        <begin position="42"/>
        <end position="60"/>
    </location>
</feature>
<dbReference type="Proteomes" id="UP000249782">
    <property type="component" value="Unassembled WGS sequence"/>
</dbReference>
<evidence type="ECO:0000256" key="7">
    <source>
        <dbReference type="SAM" id="Phobius"/>
    </source>
</evidence>
<dbReference type="PANTHER" id="PTHR42775">
    <property type="entry name" value="PERMEASE RV2963-RELATED"/>
    <property type="match status" value="1"/>
</dbReference>
<comment type="subcellular location">
    <subcellularLocation>
        <location evidence="1">Cell membrane</location>
        <topology evidence="1">Multi-pass membrane protein</topology>
    </subcellularLocation>
</comment>
<accession>A0A328PDH9</accession>
<keyword evidence="5 7" id="KW-1133">Transmembrane helix</keyword>
<dbReference type="AlphaFoldDB" id="A0A328PDH9"/>
<gene>
    <name evidence="8" type="ORF">DPC56_03375</name>
</gene>
<feature type="transmembrane region" description="Helical" evidence="7">
    <location>
        <begin position="305"/>
        <end position="327"/>
    </location>
</feature>
<dbReference type="PANTHER" id="PTHR42775:SF1">
    <property type="entry name" value="PERMEASE RV2963-RELATED"/>
    <property type="match status" value="1"/>
</dbReference>
<comment type="similarity">
    <text evidence="2">Belongs to the UPF0718 family.</text>
</comment>
<sequence>MEVFFVVLQELADYITYNLLGLEPSSHLGSAVNFFIYDTTKILILLTVLIFAISFIRTYIPPHKVKETLEKRHKYTGNIAAALVGIITPFCSCSAVPLFIGFVEAGVPLGATFSFLISSPLINEIAIILLLGLFGWEITAIYIISGLIIAIIGGIIIGELRLENQLEDYVYETLEKLKKLGNPNIETPDPTLKERYIIAKNETKDILRRVTLYIIIAIAIGAWIHGYVPQDFLIKYAGQENFLAVPVAVLIGVPLYSNAAGTIPLISALIEKGMAIGTALALMMSITALSLPEMIILRKVMKPRLLALFIAILAISITITGYIFNFIL</sequence>
<dbReference type="OrthoDB" id="307973at2157"/>
<evidence type="ECO:0000256" key="6">
    <source>
        <dbReference type="ARBA" id="ARBA00023136"/>
    </source>
</evidence>
<organism evidence="8 9">
    <name type="scientific">Methanothermobacter tenebrarum</name>
    <dbReference type="NCBI Taxonomy" id="680118"/>
    <lineage>
        <taxon>Archaea</taxon>
        <taxon>Methanobacteriati</taxon>
        <taxon>Methanobacteriota</taxon>
        <taxon>Methanomada group</taxon>
        <taxon>Methanobacteria</taxon>
        <taxon>Methanobacteriales</taxon>
        <taxon>Methanobacteriaceae</taxon>
        <taxon>Methanothermobacter</taxon>
    </lineage>
</organism>
<evidence type="ECO:0000256" key="3">
    <source>
        <dbReference type="ARBA" id="ARBA00022475"/>
    </source>
</evidence>
<feature type="transmembrane region" description="Helical" evidence="7">
    <location>
        <begin position="240"/>
        <end position="257"/>
    </location>
</feature>
<reference evidence="8 9" key="1">
    <citation type="submission" date="2018-06" db="EMBL/GenBank/DDBJ databases">
        <title>Draft genome sequence of hyperthermophilic methanogen Methanothermobacter tenebrarum sp. MCM-B 1447.</title>
        <authorList>
            <person name="Pore S.D."/>
            <person name="Dagar S."/>
            <person name="Dhakephalkar P.K."/>
        </authorList>
    </citation>
    <scope>NUCLEOTIDE SEQUENCE [LARGE SCALE GENOMIC DNA]</scope>
    <source>
        <strain evidence="8 9">MCM B 1447</strain>
    </source>
</reference>
<feature type="transmembrane region" description="Helical" evidence="7">
    <location>
        <begin position="263"/>
        <end position="284"/>
    </location>
</feature>